<evidence type="ECO:0000313" key="1">
    <source>
        <dbReference type="EMBL" id="KAG6485096.1"/>
    </source>
</evidence>
<comment type="caution">
    <text evidence="1">The sequence shown here is derived from an EMBL/GenBank/DDBJ whole genome shotgun (WGS) entry which is preliminary data.</text>
</comment>
<dbReference type="AlphaFoldDB" id="A0A8J5FT23"/>
<keyword evidence="2" id="KW-1185">Reference proteome</keyword>
<dbReference type="PANTHER" id="PTHR33052">
    <property type="entry name" value="DUF4228 DOMAIN PROTEIN-RELATED"/>
    <property type="match status" value="1"/>
</dbReference>
<dbReference type="Proteomes" id="UP000734854">
    <property type="component" value="Unassembled WGS sequence"/>
</dbReference>
<proteinExistence type="predicted"/>
<dbReference type="InterPro" id="IPR025322">
    <property type="entry name" value="PADRE_dom"/>
</dbReference>
<sequence>MSKRIKRTPEIDHRRDRAMGSCFSSAAAASVDSSTRPSTAKVIGLDGSLTEHPVPLTASQVIISSAGASFVCSSDGLFPGAPIPALEPGAPLRSGQIYFVLPSTKLAYPLSASDMAALFMTASSALSSVSAKKRRSATTWEMPVAEFDEVMCEIINENSGGAPATINSELLRRKPVSRRKEVMMPTINEVDEGSSRNGRAVASL</sequence>
<gene>
    <name evidence="1" type="ORF">ZIOFF_053625</name>
</gene>
<accession>A0A8J5FT23</accession>
<dbReference type="Pfam" id="PF14009">
    <property type="entry name" value="PADRE"/>
    <property type="match status" value="1"/>
</dbReference>
<organism evidence="1 2">
    <name type="scientific">Zingiber officinale</name>
    <name type="common">Ginger</name>
    <name type="synonym">Amomum zingiber</name>
    <dbReference type="NCBI Taxonomy" id="94328"/>
    <lineage>
        <taxon>Eukaryota</taxon>
        <taxon>Viridiplantae</taxon>
        <taxon>Streptophyta</taxon>
        <taxon>Embryophyta</taxon>
        <taxon>Tracheophyta</taxon>
        <taxon>Spermatophyta</taxon>
        <taxon>Magnoliopsida</taxon>
        <taxon>Liliopsida</taxon>
        <taxon>Zingiberales</taxon>
        <taxon>Zingiberaceae</taxon>
        <taxon>Zingiber</taxon>
    </lineage>
</organism>
<reference evidence="1 2" key="1">
    <citation type="submission" date="2020-08" db="EMBL/GenBank/DDBJ databases">
        <title>Plant Genome Project.</title>
        <authorList>
            <person name="Zhang R.-G."/>
        </authorList>
    </citation>
    <scope>NUCLEOTIDE SEQUENCE [LARGE SCALE GENOMIC DNA]</scope>
    <source>
        <tissue evidence="1">Rhizome</tissue>
    </source>
</reference>
<name>A0A8J5FT23_ZINOF</name>
<evidence type="ECO:0000313" key="2">
    <source>
        <dbReference type="Proteomes" id="UP000734854"/>
    </source>
</evidence>
<dbReference type="EMBL" id="JACMSC010000015">
    <property type="protein sequence ID" value="KAG6485096.1"/>
    <property type="molecule type" value="Genomic_DNA"/>
</dbReference>
<protein>
    <submittedName>
        <fullName evidence="1">Uncharacterized protein</fullName>
    </submittedName>
</protein>